<organism evidence="9 10">
    <name type="scientific">Acetobacter garciniae</name>
    <dbReference type="NCBI Taxonomy" id="2817435"/>
    <lineage>
        <taxon>Bacteria</taxon>
        <taxon>Pseudomonadati</taxon>
        <taxon>Pseudomonadota</taxon>
        <taxon>Alphaproteobacteria</taxon>
        <taxon>Acetobacterales</taxon>
        <taxon>Acetobacteraceae</taxon>
        <taxon>Acetobacter</taxon>
    </lineage>
</organism>
<dbReference type="PANTHER" id="PTHR43166:SF35">
    <property type="entry name" value="L-CYSTINE IMPORT ATP-BINDING PROTEIN TCYN"/>
    <property type="match status" value="1"/>
</dbReference>
<dbReference type="GO" id="GO:0005524">
    <property type="term" value="F:ATP binding"/>
    <property type="evidence" value="ECO:0007669"/>
    <property type="project" value="UniProtKB-KW"/>
</dbReference>
<dbReference type="PROSITE" id="PS50893">
    <property type="entry name" value="ABC_TRANSPORTER_2"/>
    <property type="match status" value="1"/>
</dbReference>
<dbReference type="SUPFAM" id="SSF52540">
    <property type="entry name" value="P-loop containing nucleoside triphosphate hydrolases"/>
    <property type="match status" value="1"/>
</dbReference>
<gene>
    <name evidence="9" type="ORF">J2D77_05015</name>
</gene>
<evidence type="ECO:0000259" key="8">
    <source>
        <dbReference type="PROSITE" id="PS50893"/>
    </source>
</evidence>
<evidence type="ECO:0000256" key="3">
    <source>
        <dbReference type="ARBA" id="ARBA00022448"/>
    </source>
</evidence>
<dbReference type="PIRSF" id="PIRSF039085">
    <property type="entry name" value="ABC_ATPase_HisP"/>
    <property type="match status" value="1"/>
</dbReference>
<keyword evidence="3" id="KW-0813">Transport</keyword>
<dbReference type="GO" id="GO:0016887">
    <property type="term" value="F:ATP hydrolysis activity"/>
    <property type="evidence" value="ECO:0007669"/>
    <property type="project" value="InterPro"/>
</dbReference>
<comment type="caution">
    <text evidence="9">The sequence shown here is derived from an EMBL/GenBank/DDBJ whole genome shotgun (WGS) entry which is preliminary data.</text>
</comment>
<evidence type="ECO:0000256" key="6">
    <source>
        <dbReference type="ARBA" id="ARBA00022840"/>
    </source>
</evidence>
<keyword evidence="6 9" id="KW-0067">ATP-binding</keyword>
<dbReference type="InterPro" id="IPR030679">
    <property type="entry name" value="ABC_ATPase_HisP-typ"/>
</dbReference>
<dbReference type="InterPro" id="IPR050086">
    <property type="entry name" value="MetN_ABC_transporter-like"/>
</dbReference>
<evidence type="ECO:0000256" key="1">
    <source>
        <dbReference type="ARBA" id="ARBA00004202"/>
    </source>
</evidence>
<evidence type="ECO:0000313" key="10">
    <source>
        <dbReference type="Proteomes" id="UP000664073"/>
    </source>
</evidence>
<protein>
    <submittedName>
        <fullName evidence="9">Amino acid ABC transporter ATP-binding protein</fullName>
    </submittedName>
</protein>
<dbReference type="Pfam" id="PF00005">
    <property type="entry name" value="ABC_tran"/>
    <property type="match status" value="1"/>
</dbReference>
<dbReference type="Gene3D" id="3.40.50.300">
    <property type="entry name" value="P-loop containing nucleotide triphosphate hydrolases"/>
    <property type="match status" value="1"/>
</dbReference>
<dbReference type="GO" id="GO:0015424">
    <property type="term" value="F:ABC-type amino acid transporter activity"/>
    <property type="evidence" value="ECO:0007669"/>
    <property type="project" value="InterPro"/>
</dbReference>
<dbReference type="AlphaFoldDB" id="A0A939HHI9"/>
<dbReference type="SMART" id="SM00382">
    <property type="entry name" value="AAA"/>
    <property type="match status" value="1"/>
</dbReference>
<comment type="subcellular location">
    <subcellularLocation>
        <location evidence="1">Cell membrane</location>
        <topology evidence="1">Peripheral membrane protein</topology>
    </subcellularLocation>
</comment>
<dbReference type="Proteomes" id="UP000664073">
    <property type="component" value="Unassembled WGS sequence"/>
</dbReference>
<dbReference type="InterPro" id="IPR003593">
    <property type="entry name" value="AAA+_ATPase"/>
</dbReference>
<reference evidence="9" key="1">
    <citation type="submission" date="2021-03" db="EMBL/GenBank/DDBJ databases">
        <title>The complete genome sequence of Acetobacter sp. TBRC 12339.</title>
        <authorList>
            <person name="Charoenyingcharoen P."/>
            <person name="Yukphan P."/>
        </authorList>
    </citation>
    <scope>NUCLEOTIDE SEQUENCE</scope>
    <source>
        <strain evidence="9">TBRC 12339</strain>
    </source>
</reference>
<dbReference type="RefSeq" id="WP_207845210.1">
    <property type="nucleotide sequence ID" value="NZ_JAFVMH010000002.1"/>
</dbReference>
<keyword evidence="5" id="KW-0547">Nucleotide-binding</keyword>
<evidence type="ECO:0000256" key="5">
    <source>
        <dbReference type="ARBA" id="ARBA00022741"/>
    </source>
</evidence>
<dbReference type="GO" id="GO:0005886">
    <property type="term" value="C:plasma membrane"/>
    <property type="evidence" value="ECO:0007669"/>
    <property type="project" value="UniProtKB-SubCell"/>
</dbReference>
<keyword evidence="7" id="KW-0472">Membrane</keyword>
<dbReference type="PANTHER" id="PTHR43166">
    <property type="entry name" value="AMINO ACID IMPORT ATP-BINDING PROTEIN"/>
    <property type="match status" value="1"/>
</dbReference>
<dbReference type="InterPro" id="IPR003439">
    <property type="entry name" value="ABC_transporter-like_ATP-bd"/>
</dbReference>
<sequence length="264" mass="28995">MTGQSGEHRAESAPILTIRGLHKVFRGNPILKGVDLSLREGEIACLIGSSGAGKSTILRCINFLERPDAGEITVFGTPLCWQAGECVQIAPERTVQAARARMPMVFQHFNLFSHRTVMENVMEGQVVVLRRSKAEARARARDCLARVGLLDRSDFYPRQLSGGQQQRVAIARALAMSPSLILFDEPTSALDPELVQGVQSVIRDLSAEGMSMLIVTHEMRFVRSIAQTVHFCEGGRIAESAPVSEIFGSDAHERIRAFMEVTHG</sequence>
<keyword evidence="4" id="KW-1003">Cell membrane</keyword>
<accession>A0A939HHI9</accession>
<dbReference type="PROSITE" id="PS00211">
    <property type="entry name" value="ABC_TRANSPORTER_1"/>
    <property type="match status" value="1"/>
</dbReference>
<name>A0A939HHI9_9PROT</name>
<dbReference type="EMBL" id="JAFVMH010000002">
    <property type="protein sequence ID" value="MBO1324515.1"/>
    <property type="molecule type" value="Genomic_DNA"/>
</dbReference>
<evidence type="ECO:0000256" key="2">
    <source>
        <dbReference type="ARBA" id="ARBA00005417"/>
    </source>
</evidence>
<evidence type="ECO:0000256" key="4">
    <source>
        <dbReference type="ARBA" id="ARBA00022475"/>
    </source>
</evidence>
<proteinExistence type="inferred from homology"/>
<evidence type="ECO:0000256" key="7">
    <source>
        <dbReference type="ARBA" id="ARBA00023136"/>
    </source>
</evidence>
<comment type="similarity">
    <text evidence="2">Belongs to the ABC transporter superfamily.</text>
</comment>
<feature type="domain" description="ABC transporter" evidence="8">
    <location>
        <begin position="16"/>
        <end position="259"/>
    </location>
</feature>
<dbReference type="InterPro" id="IPR027417">
    <property type="entry name" value="P-loop_NTPase"/>
</dbReference>
<evidence type="ECO:0000313" key="9">
    <source>
        <dbReference type="EMBL" id="MBO1324515.1"/>
    </source>
</evidence>
<dbReference type="InterPro" id="IPR017871">
    <property type="entry name" value="ABC_transporter-like_CS"/>
</dbReference>
<keyword evidence="10" id="KW-1185">Reference proteome</keyword>